<dbReference type="Proteomes" id="UP001595616">
    <property type="component" value="Unassembled WGS sequence"/>
</dbReference>
<dbReference type="Pfam" id="PF04397">
    <property type="entry name" value="LytTR"/>
    <property type="match status" value="1"/>
</dbReference>
<dbReference type="InterPro" id="IPR001789">
    <property type="entry name" value="Sig_transdc_resp-reg_receiver"/>
</dbReference>
<dbReference type="SUPFAM" id="SSF52172">
    <property type="entry name" value="CheY-like"/>
    <property type="match status" value="1"/>
</dbReference>
<feature type="domain" description="HTH LytTR-type" evidence="3">
    <location>
        <begin position="147"/>
        <end position="245"/>
    </location>
</feature>
<dbReference type="Pfam" id="PF00072">
    <property type="entry name" value="Response_reg"/>
    <property type="match status" value="1"/>
</dbReference>
<evidence type="ECO:0000256" key="1">
    <source>
        <dbReference type="PROSITE-ProRule" id="PRU00169"/>
    </source>
</evidence>
<dbReference type="Gene3D" id="3.40.50.2300">
    <property type="match status" value="1"/>
</dbReference>
<protein>
    <submittedName>
        <fullName evidence="4">LytR/AlgR family response regulator transcription factor</fullName>
    </submittedName>
</protein>
<organism evidence="4 5">
    <name type="scientific">Lacihabitans lacunae</name>
    <dbReference type="NCBI Taxonomy" id="1028214"/>
    <lineage>
        <taxon>Bacteria</taxon>
        <taxon>Pseudomonadati</taxon>
        <taxon>Bacteroidota</taxon>
        <taxon>Cytophagia</taxon>
        <taxon>Cytophagales</taxon>
        <taxon>Leadbetterellaceae</taxon>
        <taxon>Lacihabitans</taxon>
    </lineage>
</organism>
<evidence type="ECO:0000259" key="2">
    <source>
        <dbReference type="PROSITE" id="PS50110"/>
    </source>
</evidence>
<dbReference type="InterPro" id="IPR011006">
    <property type="entry name" value="CheY-like_superfamily"/>
</dbReference>
<dbReference type="EMBL" id="JBHRYQ010000001">
    <property type="protein sequence ID" value="MFC3810894.1"/>
    <property type="molecule type" value="Genomic_DNA"/>
</dbReference>
<dbReference type="PROSITE" id="PS50930">
    <property type="entry name" value="HTH_LYTTR"/>
    <property type="match status" value="1"/>
</dbReference>
<dbReference type="SMART" id="SM00448">
    <property type="entry name" value="REC"/>
    <property type="match status" value="1"/>
</dbReference>
<reference evidence="5" key="1">
    <citation type="journal article" date="2019" name="Int. J. Syst. Evol. Microbiol.">
        <title>The Global Catalogue of Microorganisms (GCM) 10K type strain sequencing project: providing services to taxonomists for standard genome sequencing and annotation.</title>
        <authorList>
            <consortium name="The Broad Institute Genomics Platform"/>
            <consortium name="The Broad Institute Genome Sequencing Center for Infectious Disease"/>
            <person name="Wu L."/>
            <person name="Ma J."/>
        </authorList>
    </citation>
    <scope>NUCLEOTIDE SEQUENCE [LARGE SCALE GENOMIC DNA]</scope>
    <source>
        <strain evidence="5">CECT 7956</strain>
    </source>
</reference>
<keyword evidence="1" id="KW-0597">Phosphoprotein</keyword>
<dbReference type="SMART" id="SM00850">
    <property type="entry name" value="LytTR"/>
    <property type="match status" value="1"/>
</dbReference>
<name>A0ABV7YU52_9BACT</name>
<evidence type="ECO:0000313" key="4">
    <source>
        <dbReference type="EMBL" id="MFC3810894.1"/>
    </source>
</evidence>
<accession>A0ABV7YU52</accession>
<feature type="modified residue" description="4-aspartylphosphate" evidence="1">
    <location>
        <position position="56"/>
    </location>
</feature>
<dbReference type="PANTHER" id="PTHR37299">
    <property type="entry name" value="TRANSCRIPTIONAL REGULATOR-RELATED"/>
    <property type="match status" value="1"/>
</dbReference>
<dbReference type="InterPro" id="IPR046947">
    <property type="entry name" value="LytR-like"/>
</dbReference>
<sequence length="250" mass="28522">MRKYTCIILEDEPLARNLIEAYVSKLSQIELVKSFGRSMAALDYLRENEVDLLFSDIQMPEITGISLLKLLKNKPLVILTTAYSEYALEGYELEVFDYLLKPISFERFLKATEKAIIRLDEIQAAKGNTQSATIIAEPTLSPESQIIFVKDGTKLVKVRLDEIQYIESLKDYVCIHTPSKKIVSLQTMKSLEASLPSSRFIRIHNSFIIAYDAIDIIEKDRIVIQKTTIPISDSYKKAFKEFVDSKKLGI</sequence>
<dbReference type="RefSeq" id="WP_379837403.1">
    <property type="nucleotide sequence ID" value="NZ_JBHRYQ010000001.1"/>
</dbReference>
<dbReference type="InterPro" id="IPR007492">
    <property type="entry name" value="LytTR_DNA-bd_dom"/>
</dbReference>
<evidence type="ECO:0000313" key="5">
    <source>
        <dbReference type="Proteomes" id="UP001595616"/>
    </source>
</evidence>
<gene>
    <name evidence="4" type="ORF">ACFOOI_09540</name>
</gene>
<dbReference type="Gene3D" id="2.40.50.1020">
    <property type="entry name" value="LytTr DNA-binding domain"/>
    <property type="match status" value="1"/>
</dbReference>
<comment type="caution">
    <text evidence="4">The sequence shown here is derived from an EMBL/GenBank/DDBJ whole genome shotgun (WGS) entry which is preliminary data.</text>
</comment>
<feature type="domain" description="Response regulatory" evidence="2">
    <location>
        <begin position="5"/>
        <end position="116"/>
    </location>
</feature>
<evidence type="ECO:0000259" key="3">
    <source>
        <dbReference type="PROSITE" id="PS50930"/>
    </source>
</evidence>
<keyword evidence="5" id="KW-1185">Reference proteome</keyword>
<dbReference type="PROSITE" id="PS50110">
    <property type="entry name" value="RESPONSE_REGULATORY"/>
    <property type="match status" value="1"/>
</dbReference>
<proteinExistence type="predicted"/>
<dbReference type="PANTHER" id="PTHR37299:SF1">
    <property type="entry name" value="STAGE 0 SPORULATION PROTEIN A HOMOLOG"/>
    <property type="match status" value="1"/>
</dbReference>